<accession>A0A101JD39</accession>
<evidence type="ECO:0000313" key="3">
    <source>
        <dbReference type="Proteomes" id="UP000053923"/>
    </source>
</evidence>
<dbReference type="RefSeq" id="WP_062710623.1">
    <property type="nucleotide sequence ID" value="NZ_LLZG01000375.1"/>
</dbReference>
<name>A0A101JD39_9ACTN</name>
<evidence type="ECO:0000313" key="2">
    <source>
        <dbReference type="EMBL" id="KUL24583.1"/>
    </source>
</evidence>
<protein>
    <submittedName>
        <fullName evidence="2">Uncharacterized protein</fullName>
    </submittedName>
</protein>
<feature type="compositionally biased region" description="Basic and acidic residues" evidence="1">
    <location>
        <begin position="1"/>
        <end position="20"/>
    </location>
</feature>
<dbReference type="AlphaFoldDB" id="A0A101JD39"/>
<dbReference type="Proteomes" id="UP000053923">
    <property type="component" value="Unassembled WGS sequence"/>
</dbReference>
<dbReference type="EMBL" id="LLZG01000375">
    <property type="protein sequence ID" value="KUL24583.1"/>
    <property type="molecule type" value="Genomic_DNA"/>
</dbReference>
<reference evidence="3" key="1">
    <citation type="submission" date="2015-10" db="EMBL/GenBank/DDBJ databases">
        <authorList>
            <person name="Ju K.-S."/>
            <person name="Doroghazi J.R."/>
            <person name="Metcalf W.W."/>
        </authorList>
    </citation>
    <scope>NUCLEOTIDE SEQUENCE [LARGE SCALE GENOMIC DNA]</scope>
    <source>
        <strain evidence="3">NRRL 3151</strain>
    </source>
</reference>
<organism evidence="2 3">
    <name type="scientific">Streptomyces regalis</name>
    <dbReference type="NCBI Taxonomy" id="68262"/>
    <lineage>
        <taxon>Bacteria</taxon>
        <taxon>Bacillati</taxon>
        <taxon>Actinomycetota</taxon>
        <taxon>Actinomycetes</taxon>
        <taxon>Kitasatosporales</taxon>
        <taxon>Streptomycetaceae</taxon>
        <taxon>Streptomyces</taxon>
    </lineage>
</organism>
<sequence length="74" mass="8013">MATLTDRPEGQDHEHADAVERQNIAVGELEEVRPDAWSRAAGEWADLAAAATEAREHAQNALLNLPFVWAGPAP</sequence>
<feature type="region of interest" description="Disordered" evidence="1">
    <location>
        <begin position="1"/>
        <end position="24"/>
    </location>
</feature>
<gene>
    <name evidence="2" type="ORF">ADL12_36260</name>
</gene>
<keyword evidence="3" id="KW-1185">Reference proteome</keyword>
<evidence type="ECO:0000256" key="1">
    <source>
        <dbReference type="SAM" id="MobiDB-lite"/>
    </source>
</evidence>
<proteinExistence type="predicted"/>
<comment type="caution">
    <text evidence="2">The sequence shown here is derived from an EMBL/GenBank/DDBJ whole genome shotgun (WGS) entry which is preliminary data.</text>
</comment>